<evidence type="ECO:0000256" key="1">
    <source>
        <dbReference type="ARBA" id="ARBA00004651"/>
    </source>
</evidence>
<dbReference type="Gene3D" id="1.10.287.70">
    <property type="match status" value="1"/>
</dbReference>
<sequence length="557" mass="61533">MRAPLIVLITLYAVSVLGLTLLPGVDADGRPWHMSFFHAFYVISYTATTIGFGEIPYPFSDAQRMWVTFSIYLSVIGWAYAIGALLALVQNRAFQNAIAMQRFGRAVRRVREPFYLVCGYGETGQLLCRAFDHLNRRFVVLDIDPARIEELELQDLRIDAPAITADARHPDNLLMAGLTSRHCIGVIALTSDDEANLVVAAATRLLHNGEASILCRVTRPEIADNMKSFGIGHIINPFETFGEYLALAIRSPGSYQLMEWLTSTPGATLKPQREPPRGHWILCGYGRFGQAIADDLQVEGIDLTVIEPDHSIACTSQNVHGVGNERHVLEQAGIERAVGIIAGTNNDIANLAIVATAAERKPDLFTVLRQNLQSNQSLFSTFQADFTVRPAQIIAHECLGLLMTPLLARFLAEVKRRDDAWSDAVVARIAQTCGERVPMTWNVALDGRGAPALEPALRGGAEIELNALLRDPTNRQERLNAVPLLVLRAGQQHVLPDDSFALRTDDDILFASTRTARARLQGTLVNVNDRDYVLHGRAQRAGWLWRKLARDPQSVAP</sequence>
<evidence type="ECO:0000259" key="3">
    <source>
        <dbReference type="PROSITE" id="PS51201"/>
    </source>
</evidence>
<dbReference type="EMBL" id="JADJEV010000001">
    <property type="protein sequence ID" value="MBK6971786.1"/>
    <property type="molecule type" value="Genomic_DNA"/>
</dbReference>
<accession>A0A9D7HPZ0</accession>
<feature type="transmembrane region" description="Helical" evidence="2">
    <location>
        <begin position="69"/>
        <end position="89"/>
    </location>
</feature>
<dbReference type="PANTHER" id="PTHR43833:SF9">
    <property type="entry name" value="POTASSIUM CHANNEL PROTEIN YUGO-RELATED"/>
    <property type="match status" value="1"/>
</dbReference>
<dbReference type="GO" id="GO:0006813">
    <property type="term" value="P:potassium ion transport"/>
    <property type="evidence" value="ECO:0007669"/>
    <property type="project" value="InterPro"/>
</dbReference>
<dbReference type="PANTHER" id="PTHR43833">
    <property type="entry name" value="POTASSIUM CHANNEL PROTEIN 2-RELATED-RELATED"/>
    <property type="match status" value="1"/>
</dbReference>
<dbReference type="PROSITE" id="PS51201">
    <property type="entry name" value="RCK_N"/>
    <property type="match status" value="1"/>
</dbReference>
<reference evidence="4" key="1">
    <citation type="submission" date="2020-10" db="EMBL/GenBank/DDBJ databases">
        <title>Connecting structure to function with the recovery of over 1000 high-quality activated sludge metagenome-assembled genomes encoding full-length rRNA genes using long-read sequencing.</title>
        <authorList>
            <person name="Singleton C.M."/>
            <person name="Petriglieri F."/>
            <person name="Kristensen J.M."/>
            <person name="Kirkegaard R.H."/>
            <person name="Michaelsen T.Y."/>
            <person name="Andersen M.H."/>
            <person name="Karst S.M."/>
            <person name="Dueholm M.S."/>
            <person name="Nielsen P.H."/>
            <person name="Albertsen M."/>
        </authorList>
    </citation>
    <scope>NUCLEOTIDE SEQUENCE</scope>
    <source>
        <strain evidence="4">Bjer_18-Q3-R1-45_BAT3C.347</strain>
    </source>
</reference>
<dbReference type="SUPFAM" id="SSF51735">
    <property type="entry name" value="NAD(P)-binding Rossmann-fold domains"/>
    <property type="match status" value="2"/>
</dbReference>
<keyword evidence="2" id="KW-0472">Membrane</keyword>
<dbReference type="InterPro" id="IPR013099">
    <property type="entry name" value="K_chnl_dom"/>
</dbReference>
<dbReference type="SUPFAM" id="SSF81324">
    <property type="entry name" value="Voltage-gated potassium channels"/>
    <property type="match status" value="1"/>
</dbReference>
<dbReference type="InterPro" id="IPR003148">
    <property type="entry name" value="RCK_N"/>
</dbReference>
<dbReference type="InterPro" id="IPR050721">
    <property type="entry name" value="Trk_Ktr_HKT_K-transport"/>
</dbReference>
<keyword evidence="2" id="KW-1133">Transmembrane helix</keyword>
<protein>
    <submittedName>
        <fullName evidence="4">NAD-binding protein</fullName>
    </submittedName>
</protein>
<gene>
    <name evidence="4" type="ORF">IPH26_02080</name>
</gene>
<dbReference type="GO" id="GO:0005886">
    <property type="term" value="C:plasma membrane"/>
    <property type="evidence" value="ECO:0007669"/>
    <property type="project" value="UniProtKB-SubCell"/>
</dbReference>
<proteinExistence type="predicted"/>
<evidence type="ECO:0000313" key="4">
    <source>
        <dbReference type="EMBL" id="MBK6971786.1"/>
    </source>
</evidence>
<dbReference type="AlphaFoldDB" id="A0A9D7HPZ0"/>
<dbReference type="Proteomes" id="UP000807785">
    <property type="component" value="Unassembled WGS sequence"/>
</dbReference>
<comment type="subcellular location">
    <subcellularLocation>
        <location evidence="1">Cell membrane</location>
        <topology evidence="1">Multi-pass membrane protein</topology>
    </subcellularLocation>
</comment>
<name>A0A9D7HPZ0_9PROT</name>
<feature type="domain" description="RCK N-terminal" evidence="3">
    <location>
        <begin position="112"/>
        <end position="235"/>
    </location>
</feature>
<dbReference type="Pfam" id="PF02254">
    <property type="entry name" value="TrkA_N"/>
    <property type="match status" value="2"/>
</dbReference>
<evidence type="ECO:0000256" key="2">
    <source>
        <dbReference type="SAM" id="Phobius"/>
    </source>
</evidence>
<evidence type="ECO:0000313" key="5">
    <source>
        <dbReference type="Proteomes" id="UP000807785"/>
    </source>
</evidence>
<comment type="caution">
    <text evidence="4">The sequence shown here is derived from an EMBL/GenBank/DDBJ whole genome shotgun (WGS) entry which is preliminary data.</text>
</comment>
<dbReference type="Gene3D" id="3.40.50.720">
    <property type="entry name" value="NAD(P)-binding Rossmann-like Domain"/>
    <property type="match status" value="2"/>
</dbReference>
<dbReference type="InterPro" id="IPR036291">
    <property type="entry name" value="NAD(P)-bd_dom_sf"/>
</dbReference>
<organism evidence="4 5">
    <name type="scientific">Candidatus Methylophosphatis roskildensis</name>
    <dbReference type="NCBI Taxonomy" id="2899263"/>
    <lineage>
        <taxon>Bacteria</taxon>
        <taxon>Pseudomonadati</taxon>
        <taxon>Pseudomonadota</taxon>
        <taxon>Betaproteobacteria</taxon>
        <taxon>Nitrosomonadales</taxon>
        <taxon>Sterolibacteriaceae</taxon>
        <taxon>Candidatus Methylophosphatis</taxon>
    </lineage>
</organism>
<feature type="transmembrane region" description="Helical" evidence="2">
    <location>
        <begin position="37"/>
        <end position="57"/>
    </location>
</feature>
<dbReference type="Pfam" id="PF07885">
    <property type="entry name" value="Ion_trans_2"/>
    <property type="match status" value="1"/>
</dbReference>
<keyword evidence="2" id="KW-0812">Transmembrane</keyword>